<evidence type="ECO:0000313" key="2">
    <source>
        <dbReference type="Proteomes" id="UP001165960"/>
    </source>
</evidence>
<comment type="caution">
    <text evidence="1">The sequence shown here is derived from an EMBL/GenBank/DDBJ whole genome shotgun (WGS) entry which is preliminary data.</text>
</comment>
<feature type="non-terminal residue" evidence="1">
    <location>
        <position position="58"/>
    </location>
</feature>
<dbReference type="Proteomes" id="UP001165960">
    <property type="component" value="Unassembled WGS sequence"/>
</dbReference>
<dbReference type="EMBL" id="QTSX02002910">
    <property type="protein sequence ID" value="KAJ9073411.1"/>
    <property type="molecule type" value="Genomic_DNA"/>
</dbReference>
<sequence length="58" mass="6467">LLPAQAIPTMLMCCPCSPPLKATLTQQPPPSSPPSLQRSSWEPSRWISRHWKSISLLN</sequence>
<name>A0ACC2TFV0_9FUNG</name>
<proteinExistence type="predicted"/>
<organism evidence="1 2">
    <name type="scientific">Entomophthora muscae</name>
    <dbReference type="NCBI Taxonomy" id="34485"/>
    <lineage>
        <taxon>Eukaryota</taxon>
        <taxon>Fungi</taxon>
        <taxon>Fungi incertae sedis</taxon>
        <taxon>Zoopagomycota</taxon>
        <taxon>Entomophthoromycotina</taxon>
        <taxon>Entomophthoromycetes</taxon>
        <taxon>Entomophthorales</taxon>
        <taxon>Entomophthoraceae</taxon>
        <taxon>Entomophthora</taxon>
    </lineage>
</organism>
<feature type="non-terminal residue" evidence="1">
    <location>
        <position position="1"/>
    </location>
</feature>
<gene>
    <name evidence="1" type="ORF">DSO57_1016952</name>
</gene>
<keyword evidence="2" id="KW-1185">Reference proteome</keyword>
<reference evidence="1" key="1">
    <citation type="submission" date="2022-04" db="EMBL/GenBank/DDBJ databases">
        <title>Genome of the entomopathogenic fungus Entomophthora muscae.</title>
        <authorList>
            <person name="Elya C."/>
            <person name="Lovett B.R."/>
            <person name="Lee E."/>
            <person name="Macias A.M."/>
            <person name="Hajek A.E."/>
            <person name="De Bivort B.L."/>
            <person name="Kasson M.T."/>
            <person name="De Fine Licht H.H."/>
            <person name="Stajich J.E."/>
        </authorList>
    </citation>
    <scope>NUCLEOTIDE SEQUENCE</scope>
    <source>
        <strain evidence="1">Berkeley</strain>
    </source>
</reference>
<protein>
    <submittedName>
        <fullName evidence="1">Uncharacterized protein</fullName>
    </submittedName>
</protein>
<accession>A0ACC2TFV0</accession>
<evidence type="ECO:0000313" key="1">
    <source>
        <dbReference type="EMBL" id="KAJ9073411.1"/>
    </source>
</evidence>